<accession>A0A9N8HHN3</accession>
<dbReference type="GO" id="GO:0016757">
    <property type="term" value="F:glycosyltransferase activity"/>
    <property type="evidence" value="ECO:0007669"/>
    <property type="project" value="TreeGrafter"/>
</dbReference>
<keyword evidence="7" id="KW-1185">Reference proteome</keyword>
<dbReference type="OrthoDB" id="46313at2759"/>
<proteinExistence type="predicted"/>
<comment type="caution">
    <text evidence="6">The sequence shown here is derived from an EMBL/GenBank/DDBJ whole genome shotgun (WGS) entry which is preliminary data.</text>
</comment>
<reference evidence="6" key="1">
    <citation type="submission" date="2020-06" db="EMBL/GenBank/DDBJ databases">
        <authorList>
            <consortium name="Plant Systems Biology data submission"/>
        </authorList>
    </citation>
    <scope>NUCLEOTIDE SEQUENCE</scope>
    <source>
        <strain evidence="6">D6</strain>
    </source>
</reference>
<evidence type="ECO:0000256" key="3">
    <source>
        <dbReference type="ARBA" id="ARBA00022989"/>
    </source>
</evidence>
<sequence length="1312" mass="148130">MFFSNTFRRFLCFFALMVLPMNIRIITKSSTVVQEWVDQEPMVWGMASRNSSQNNETAVSSSSLSLDSIGSLLALGGGSSEASNTPTMKEEKEEHNNNNIPPRSGGSAVSIPSVEDPNSFAGCLQIMDDNHFLVEWLAYHYHVMPLRRLIVFPDPNSKTSPAHILHRWKDRINITIWDDELKYVYPKGYSKPRPPTIILRHRQRQRQFVRRCILALQKEGREWLFLTDTDEYITINDRVRNPRDPLSPVKYAPSKNVTLPSPALSGSVLQFIQNKDIMYPHTQQHLWNISCLTIARKVFGTKEQKNLQPLHGKFDPYHFQTLRWRKYGNVRKPGKSILNLKRLDDLGKHNSVMGSAPSIHRPLDDAVCQGKMWLPEELSVIVANHYPGTLEQMLFRTDDARGADDNVTAYRIKRFKDYQKHSNVKESDNVRQWLSGFIQSVGEPEAQRLLQHVGQPKEASGLDDNDESSVVAPKSKDETTGTEEAAEDTEEEDTTEDAEEEDAEQAEEDGTAEDTEEEDGTTEDAEEEGSGEAEEDGTTEEDTEEAGEESEAIANETEEDAPAEESGDLEIPESTISGDPSEVKQTAVATKTTTQPMTNHSSSTIVSKDDPESFGACLQIMDDNHFLIEYLAYHYHVMPLRRLIVLADPHSATSPAPILERWKDRIEITQWFEKDVFPYGIPPPPSKHKVQTRVGQHRTRQRTFVKKCMQTLFKEGREWIVLTDTDEYTYIGDRVRNPKDKLSPEKSIGKSLEIPTQREPGSILKFLRNPDYVIPLTQMNLVDNPCITMARKTFGTRTLKGASANPVAGYKNAQFQTFAWRYWLDEGKPGKTLVNLKKIRLKDIPHSPSVHRPFEKEGPICKGPIFMNEHKSPFVVNHYPGNLEQMLFRVHDSRGNHTNATEYRTERFKNLKKIKKNTESETILEWLPGFVETVGAQEAERLLKDVGDPHRAAGISPNDSSQQSRSVQGPGGEPASKQQAESASLSPGGAQGSNDAGPFSACLIINDDNLFLPEWLAFHAHTLPLRRLIILNEPGSRTSPKAILDRWSTTMEITLWDEVDIYPKGLPTRDNEDWLRKDRQQQFTKHCLRKLHREGRGWTTVTGVNEYTMINNRVRDPEDNLSPQQYIGNYAKIKLPTNEEPGSVSKLLGQEGMVIRHTGQPLIDNPCITMARKTFGTKPPPSPELVVAGFNASHFQTLCWRYFDDEGKPGKSMVDLRQINIDEVTKSASINRPITGDICKGSLRLSERQSLFVVNRYPHTLPHAGKLKTVELKDEILENDATTAWLSAFVASVGEEKARSLLETADPTAATA</sequence>
<evidence type="ECO:0000256" key="1">
    <source>
        <dbReference type="ARBA" id="ARBA00004167"/>
    </source>
</evidence>
<evidence type="ECO:0000256" key="2">
    <source>
        <dbReference type="ARBA" id="ARBA00022692"/>
    </source>
</evidence>
<feature type="region of interest" description="Disordered" evidence="4">
    <location>
        <begin position="78"/>
        <end position="109"/>
    </location>
</feature>
<dbReference type="PANTHER" id="PTHR21461:SF69">
    <property type="entry name" value="GLYCOSYLTRANSFERASE FAMILY 92 PROTEIN"/>
    <property type="match status" value="1"/>
</dbReference>
<comment type="subcellular location">
    <subcellularLocation>
        <location evidence="1">Membrane</location>
        <topology evidence="1">Single-pass membrane protein</topology>
    </subcellularLocation>
</comment>
<feature type="compositionally biased region" description="Polar residues" evidence="4">
    <location>
        <begin position="596"/>
        <end position="606"/>
    </location>
</feature>
<feature type="compositionally biased region" description="Polar residues" evidence="4">
    <location>
        <begin position="976"/>
        <end position="985"/>
    </location>
</feature>
<keyword evidence="5" id="KW-0732">Signal</keyword>
<keyword evidence="3" id="KW-1133">Transmembrane helix</keyword>
<dbReference type="GO" id="GO:0016020">
    <property type="term" value="C:membrane"/>
    <property type="evidence" value="ECO:0007669"/>
    <property type="project" value="UniProtKB-SubCell"/>
</dbReference>
<feature type="region of interest" description="Disordered" evidence="4">
    <location>
        <begin position="948"/>
        <end position="993"/>
    </location>
</feature>
<feature type="compositionally biased region" description="Acidic residues" evidence="4">
    <location>
        <begin position="480"/>
        <end position="571"/>
    </location>
</feature>
<name>A0A9N8HHN3_9STRA</name>
<gene>
    <name evidence="6" type="ORF">SEMRO_546_G164000.1</name>
</gene>
<evidence type="ECO:0000256" key="5">
    <source>
        <dbReference type="SAM" id="SignalP"/>
    </source>
</evidence>
<evidence type="ECO:0000313" key="6">
    <source>
        <dbReference type="EMBL" id="CAB9512620.1"/>
    </source>
</evidence>
<dbReference type="PANTHER" id="PTHR21461">
    <property type="entry name" value="GLYCOSYLTRANSFERASE FAMILY 92 PROTEIN"/>
    <property type="match status" value="1"/>
</dbReference>
<dbReference type="Proteomes" id="UP001153069">
    <property type="component" value="Unassembled WGS sequence"/>
</dbReference>
<keyword evidence="3" id="KW-0472">Membrane</keyword>
<evidence type="ECO:0000256" key="4">
    <source>
        <dbReference type="SAM" id="MobiDB-lite"/>
    </source>
</evidence>
<dbReference type="GO" id="GO:0005737">
    <property type="term" value="C:cytoplasm"/>
    <property type="evidence" value="ECO:0007669"/>
    <property type="project" value="TreeGrafter"/>
</dbReference>
<feature type="compositionally biased region" description="Low complexity" evidence="4">
    <location>
        <begin position="583"/>
        <end position="595"/>
    </location>
</feature>
<feature type="compositionally biased region" description="Polar residues" evidence="4">
    <location>
        <begin position="957"/>
        <end position="967"/>
    </location>
</feature>
<evidence type="ECO:0000313" key="7">
    <source>
        <dbReference type="Proteomes" id="UP001153069"/>
    </source>
</evidence>
<protein>
    <submittedName>
        <fullName evidence="6">Uncharacterized protein</fullName>
    </submittedName>
</protein>
<feature type="signal peptide" evidence="5">
    <location>
        <begin position="1"/>
        <end position="29"/>
    </location>
</feature>
<feature type="region of interest" description="Disordered" evidence="4">
    <location>
        <begin position="453"/>
        <end position="610"/>
    </location>
</feature>
<organism evidence="6 7">
    <name type="scientific">Seminavis robusta</name>
    <dbReference type="NCBI Taxonomy" id="568900"/>
    <lineage>
        <taxon>Eukaryota</taxon>
        <taxon>Sar</taxon>
        <taxon>Stramenopiles</taxon>
        <taxon>Ochrophyta</taxon>
        <taxon>Bacillariophyta</taxon>
        <taxon>Bacillariophyceae</taxon>
        <taxon>Bacillariophycidae</taxon>
        <taxon>Naviculales</taxon>
        <taxon>Naviculaceae</taxon>
        <taxon>Seminavis</taxon>
    </lineage>
</organism>
<dbReference type="EMBL" id="CAICTM010000545">
    <property type="protein sequence ID" value="CAB9512620.1"/>
    <property type="molecule type" value="Genomic_DNA"/>
</dbReference>
<keyword evidence="2" id="KW-0812">Transmembrane</keyword>
<feature type="chain" id="PRO_5040474559" evidence="5">
    <location>
        <begin position="30"/>
        <end position="1312"/>
    </location>
</feature>